<dbReference type="EMBL" id="PDCK01000042">
    <property type="protein sequence ID" value="PRQ39812.1"/>
    <property type="molecule type" value="Genomic_DNA"/>
</dbReference>
<keyword evidence="2" id="KW-1185">Reference proteome</keyword>
<protein>
    <submittedName>
        <fullName evidence="1">Uncharacterized protein</fullName>
    </submittedName>
</protein>
<organism evidence="1 2">
    <name type="scientific">Rosa chinensis</name>
    <name type="common">China rose</name>
    <dbReference type="NCBI Taxonomy" id="74649"/>
    <lineage>
        <taxon>Eukaryota</taxon>
        <taxon>Viridiplantae</taxon>
        <taxon>Streptophyta</taxon>
        <taxon>Embryophyta</taxon>
        <taxon>Tracheophyta</taxon>
        <taxon>Spermatophyta</taxon>
        <taxon>Magnoliopsida</taxon>
        <taxon>eudicotyledons</taxon>
        <taxon>Gunneridae</taxon>
        <taxon>Pentapetalae</taxon>
        <taxon>rosids</taxon>
        <taxon>fabids</taxon>
        <taxon>Rosales</taxon>
        <taxon>Rosaceae</taxon>
        <taxon>Rosoideae</taxon>
        <taxon>Rosoideae incertae sedis</taxon>
        <taxon>Rosa</taxon>
    </lineage>
</organism>
<dbReference type="Gramene" id="PRQ39812">
    <property type="protein sequence ID" value="PRQ39812"/>
    <property type="gene ID" value="RchiOBHm_Chr4g0429301"/>
</dbReference>
<accession>A0A2P6R057</accession>
<proteinExistence type="predicted"/>
<comment type="caution">
    <text evidence="1">The sequence shown here is derived from an EMBL/GenBank/DDBJ whole genome shotgun (WGS) entry which is preliminary data.</text>
</comment>
<gene>
    <name evidence="1" type="ORF">RchiOBHm_Chr4g0429301</name>
</gene>
<dbReference type="Proteomes" id="UP000238479">
    <property type="component" value="Chromosome 4"/>
</dbReference>
<reference evidence="1 2" key="1">
    <citation type="journal article" date="2018" name="Nat. Genet.">
        <title>The Rosa genome provides new insights in the design of modern roses.</title>
        <authorList>
            <person name="Bendahmane M."/>
        </authorList>
    </citation>
    <scope>NUCLEOTIDE SEQUENCE [LARGE SCALE GENOMIC DNA]</scope>
    <source>
        <strain evidence="2">cv. Old Blush</strain>
    </source>
</reference>
<evidence type="ECO:0000313" key="1">
    <source>
        <dbReference type="EMBL" id="PRQ39812.1"/>
    </source>
</evidence>
<evidence type="ECO:0000313" key="2">
    <source>
        <dbReference type="Proteomes" id="UP000238479"/>
    </source>
</evidence>
<sequence length="116" mass="13173">MWFMLVTNLMIPHQGIHRNILHRLIFFHRSSRGFRTLMSFMALLRLSHRINTINAIRITSMKATRRRIQLSPTTANITRTTHMTMTVAALLSSIPVWPHSAAAAFWSAAACGDSTL</sequence>
<dbReference type="AlphaFoldDB" id="A0A2P6R057"/>
<name>A0A2P6R057_ROSCH</name>